<dbReference type="Proteomes" id="UP000886523">
    <property type="component" value="Unassembled WGS sequence"/>
</dbReference>
<feature type="compositionally biased region" description="Low complexity" evidence="1">
    <location>
        <begin position="14"/>
        <end position="25"/>
    </location>
</feature>
<evidence type="ECO:0000313" key="2">
    <source>
        <dbReference type="EMBL" id="KAF9520222.1"/>
    </source>
</evidence>
<dbReference type="InterPro" id="IPR052562">
    <property type="entry name" value="Ketohexokinase-related"/>
</dbReference>
<dbReference type="InterPro" id="IPR029056">
    <property type="entry name" value="Ribokinase-like"/>
</dbReference>
<reference evidence="2" key="1">
    <citation type="journal article" date="2020" name="Nat. Commun.">
        <title>Large-scale genome sequencing of mycorrhizal fungi provides insights into the early evolution of symbiotic traits.</title>
        <authorList>
            <person name="Miyauchi S."/>
            <person name="Kiss E."/>
            <person name="Kuo A."/>
            <person name="Drula E."/>
            <person name="Kohler A."/>
            <person name="Sanchez-Garcia M."/>
            <person name="Morin E."/>
            <person name="Andreopoulos B."/>
            <person name="Barry K.W."/>
            <person name="Bonito G."/>
            <person name="Buee M."/>
            <person name="Carver A."/>
            <person name="Chen C."/>
            <person name="Cichocki N."/>
            <person name="Clum A."/>
            <person name="Culley D."/>
            <person name="Crous P.W."/>
            <person name="Fauchery L."/>
            <person name="Girlanda M."/>
            <person name="Hayes R.D."/>
            <person name="Keri Z."/>
            <person name="LaButti K."/>
            <person name="Lipzen A."/>
            <person name="Lombard V."/>
            <person name="Magnuson J."/>
            <person name="Maillard F."/>
            <person name="Murat C."/>
            <person name="Nolan M."/>
            <person name="Ohm R.A."/>
            <person name="Pangilinan J."/>
            <person name="Pereira M.F."/>
            <person name="Perotto S."/>
            <person name="Peter M."/>
            <person name="Pfister S."/>
            <person name="Riley R."/>
            <person name="Sitrit Y."/>
            <person name="Stielow J.B."/>
            <person name="Szollosi G."/>
            <person name="Zifcakova L."/>
            <person name="Stursova M."/>
            <person name="Spatafora J.W."/>
            <person name="Tedersoo L."/>
            <person name="Vaario L.M."/>
            <person name="Yamada A."/>
            <person name="Yan M."/>
            <person name="Wang P."/>
            <person name="Xu J."/>
            <person name="Bruns T."/>
            <person name="Baldrian P."/>
            <person name="Vilgalys R."/>
            <person name="Dunand C."/>
            <person name="Henrissat B."/>
            <person name="Grigoriev I.V."/>
            <person name="Hibbett D."/>
            <person name="Nagy L.G."/>
            <person name="Martin F.M."/>
        </authorList>
    </citation>
    <scope>NUCLEOTIDE SEQUENCE</scope>
    <source>
        <strain evidence="2">UP504</strain>
    </source>
</reference>
<keyword evidence="3" id="KW-1185">Reference proteome</keyword>
<evidence type="ECO:0000313" key="3">
    <source>
        <dbReference type="Proteomes" id="UP000886523"/>
    </source>
</evidence>
<dbReference type="OrthoDB" id="204058at2759"/>
<feature type="region of interest" description="Disordered" evidence="1">
    <location>
        <begin position="1"/>
        <end position="33"/>
    </location>
</feature>
<gene>
    <name evidence="2" type="ORF">BS47DRAFT_1370525</name>
</gene>
<proteinExistence type="predicted"/>
<accession>A0A9P6E056</accession>
<dbReference type="AlphaFoldDB" id="A0A9P6E056"/>
<dbReference type="PANTHER" id="PTHR42774">
    <property type="entry name" value="PHOSPHOTRANSFERASE SYSTEM TRANSPORT PROTEIN"/>
    <property type="match status" value="1"/>
</dbReference>
<dbReference type="PANTHER" id="PTHR42774:SF3">
    <property type="entry name" value="KETOHEXOKINASE"/>
    <property type="match status" value="1"/>
</dbReference>
<protein>
    <submittedName>
        <fullName evidence="2">Uncharacterized protein</fullName>
    </submittedName>
</protein>
<dbReference type="Gene3D" id="3.40.1190.20">
    <property type="match status" value="1"/>
</dbReference>
<sequence>MSGAKLRKDPPDTPTGSPRRGSPSPENLPSPGPRPLRILASGVIFLNHTITVKDFPGQGSNTRAQAVVRLRGGAASACLSVVAQFADTRSWLVAPIGGGSEGAALRVELEREGINTQLCARRESDGVPKAFVIKCLVDNNTQTIINHNPIPDITHEEFFRLIGPLLYSNQAAQEASGLPLSMQPPPIDWIHFEGRTVPTTKENLTGLDGWLREKEWRHKVVLSVEVGKPGRQGEEALVPLADVVFFSSFTSPRAFLLSIRSKVPHHALLVCSWGKEGGAILSVPTREYFQSSAFVPDPAEDRDRDVTLSSGVPILKDTREFWDEERKRQWALGIGSPTTTGPEGEEEEEIDEAASDDAFFGGMIFALSRRILPGPPYSPKVTPTIQRGASHRTLSPYDIPSNVNRNASPLYEGRWRLDECLRFATELAGRRMRRRTDQGLAMAMERVGMEDVINYGS</sequence>
<comment type="caution">
    <text evidence="2">The sequence shown here is derived from an EMBL/GenBank/DDBJ whole genome shotgun (WGS) entry which is preliminary data.</text>
</comment>
<name>A0A9P6E056_9AGAM</name>
<feature type="compositionally biased region" description="Basic and acidic residues" evidence="1">
    <location>
        <begin position="1"/>
        <end position="11"/>
    </location>
</feature>
<dbReference type="SUPFAM" id="SSF53613">
    <property type="entry name" value="Ribokinase-like"/>
    <property type="match status" value="1"/>
</dbReference>
<dbReference type="EMBL" id="MU128913">
    <property type="protein sequence ID" value="KAF9520222.1"/>
    <property type="molecule type" value="Genomic_DNA"/>
</dbReference>
<evidence type="ECO:0000256" key="1">
    <source>
        <dbReference type="SAM" id="MobiDB-lite"/>
    </source>
</evidence>
<organism evidence="2 3">
    <name type="scientific">Hydnum rufescens UP504</name>
    <dbReference type="NCBI Taxonomy" id="1448309"/>
    <lineage>
        <taxon>Eukaryota</taxon>
        <taxon>Fungi</taxon>
        <taxon>Dikarya</taxon>
        <taxon>Basidiomycota</taxon>
        <taxon>Agaricomycotina</taxon>
        <taxon>Agaricomycetes</taxon>
        <taxon>Cantharellales</taxon>
        <taxon>Hydnaceae</taxon>
        <taxon>Hydnum</taxon>
    </lineage>
</organism>